<evidence type="ECO:0000313" key="1">
    <source>
        <dbReference type="EMBL" id="MCV9387565.1"/>
    </source>
</evidence>
<comment type="caution">
    <text evidence="1">The sequence shown here is derived from an EMBL/GenBank/DDBJ whole genome shotgun (WGS) entry which is preliminary data.</text>
</comment>
<dbReference type="Proteomes" id="UP001300692">
    <property type="component" value="Unassembled WGS sequence"/>
</dbReference>
<sequence length="202" mass="23267">MNAFFSGIIFIALSFGALYLYDVTHKSELTIEQAMEPVKHLTNARQAIKKKQFERSIRELDEAILDIRRIEASADSSATQYIEQAIADLALVEAEIRNDTIIIDDLDHAFFNALNSIAYANLTISEKNLDRGEVYKAIRFMNATFKEMVSSLKFAHNERDKAREEEVIKDIKAILTNLQRSGYEYRFSYDSLNREVEELIEN</sequence>
<reference evidence="1 2" key="1">
    <citation type="submission" date="2022-10" db="EMBL/GenBank/DDBJ databases">
        <title>Comparative genomics and taxonomic characterization of three novel marine species of genus Reichenbachiella exhibiting antioxidant and polysaccharide degradation activities.</title>
        <authorList>
            <person name="Muhammad N."/>
            <person name="Lee Y.-J."/>
            <person name="Ko J."/>
            <person name="Kim S.-G."/>
        </authorList>
    </citation>
    <scope>NUCLEOTIDE SEQUENCE [LARGE SCALE GENOMIC DNA]</scope>
    <source>
        <strain evidence="1 2">ABR2-5</strain>
    </source>
</reference>
<proteinExistence type="predicted"/>
<keyword evidence="2" id="KW-1185">Reference proteome</keyword>
<dbReference type="EMBL" id="JAOYOD010000001">
    <property type="protein sequence ID" value="MCV9387565.1"/>
    <property type="molecule type" value="Genomic_DNA"/>
</dbReference>
<gene>
    <name evidence="1" type="ORF">N7U62_12870</name>
</gene>
<dbReference type="RefSeq" id="WP_264138386.1">
    <property type="nucleotide sequence ID" value="NZ_JAOYOD010000001.1"/>
</dbReference>
<name>A0ABT3CV40_9BACT</name>
<accession>A0ABT3CV40</accession>
<protein>
    <submittedName>
        <fullName evidence="1">Uncharacterized protein</fullName>
    </submittedName>
</protein>
<evidence type="ECO:0000313" key="2">
    <source>
        <dbReference type="Proteomes" id="UP001300692"/>
    </source>
</evidence>
<organism evidence="1 2">
    <name type="scientific">Reichenbachiella ulvae</name>
    <dbReference type="NCBI Taxonomy" id="2980104"/>
    <lineage>
        <taxon>Bacteria</taxon>
        <taxon>Pseudomonadati</taxon>
        <taxon>Bacteroidota</taxon>
        <taxon>Cytophagia</taxon>
        <taxon>Cytophagales</taxon>
        <taxon>Reichenbachiellaceae</taxon>
        <taxon>Reichenbachiella</taxon>
    </lineage>
</organism>